<dbReference type="EMBL" id="AYSA01000231">
    <property type="protein sequence ID" value="ESZ94678.1"/>
    <property type="molecule type" value="Genomic_DNA"/>
</dbReference>
<name>W9CFJ1_SCLBF</name>
<dbReference type="HOGENOM" id="CLU_002370_0_0_1"/>
<dbReference type="Proteomes" id="UP000019487">
    <property type="component" value="Unassembled WGS sequence"/>
</dbReference>
<comment type="caution">
    <text evidence="2">The sequence shown here is derived from an EMBL/GenBank/DDBJ whole genome shotgun (WGS) entry which is preliminary data.</text>
</comment>
<feature type="compositionally biased region" description="Pro residues" evidence="1">
    <location>
        <begin position="282"/>
        <end position="300"/>
    </location>
</feature>
<feature type="compositionally biased region" description="Basic and acidic residues" evidence="1">
    <location>
        <begin position="360"/>
        <end position="375"/>
    </location>
</feature>
<reference evidence="2 3" key="1">
    <citation type="journal article" date="2014" name="Genome Announc.">
        <title>Draft genome sequence of Sclerotinia borealis, a psychrophilic plant pathogenic fungus.</title>
        <authorList>
            <person name="Mardanov A.V."/>
            <person name="Beletsky A.V."/>
            <person name="Kadnikov V.V."/>
            <person name="Ignatov A.N."/>
            <person name="Ravin N.V."/>
        </authorList>
    </citation>
    <scope>NUCLEOTIDE SEQUENCE [LARGE SCALE GENOMIC DNA]</scope>
    <source>
        <strain evidence="3">F-4157</strain>
    </source>
</reference>
<feature type="compositionally biased region" description="Low complexity" evidence="1">
    <location>
        <begin position="332"/>
        <end position="357"/>
    </location>
</feature>
<feature type="compositionally biased region" description="Polar residues" evidence="1">
    <location>
        <begin position="17"/>
        <end position="36"/>
    </location>
</feature>
<feature type="compositionally biased region" description="Pro residues" evidence="1">
    <location>
        <begin position="251"/>
        <end position="265"/>
    </location>
</feature>
<gene>
    <name evidence="2" type="ORF">SBOR_4929</name>
</gene>
<feature type="compositionally biased region" description="Polar residues" evidence="1">
    <location>
        <begin position="171"/>
        <end position="186"/>
    </location>
</feature>
<sequence length="1259" mass="138580">MNPHREHGVRRRMELNPITTSLQTTPHHHQTPGSAISGNLSAAFGYHPSQYNASLSSVRHYNPSQWTSSPSVSGGSDNSQYSARQPHDPDVVIPAPPPYSPPRSNRPAGGSDEPMSSASAPPQAYRSSPEASRTPNTPAPSTPHPNYPPPPGGRSRAGSNDRPHGIFGFSRRSTNQSENPRMSPASNREPIPPVPPIPRSAMEPSRPEPLESIPVNVLPPGSRRAASTGAINSASPAHSRDPSTTRWQPGMPLPPPPPGLPPPPRSQSMTRTLETVISPSTRRPPPSSSLGPVPPTPLSPPVQASAAASDWPTETPTASSPRNRPESPAPHVDTSSVTSSTATDSISSSSSSSLARSRAVRREKTIRERRSESRSGRIAYPESAIERSNNPWVEAVTPSDIVVSLARRPTITKATPRSGRSSNYSETPRSSQAMHHNLTTPDRLNGPATGSRGSTPRPVAPTPPFSPESIKSSTVEYSPLIPLKSLPTPPPQSKMVQKTHNRRPPSLIIPKDDSAVIAALTSSRPATGKSVSSQMSHMTPNDDFACAAAERHEIFVQREASATNDTDRVRIFAEFIVDESRIRRDRYASAIDAMGSEILDLTRDLFRPNIRPRRDSSMSRASEYTPESSAAPRSHRGSLVGAMKENLQLQHSEPRSGSRPPSKPTSRSNSRPGSRANSAGPPSPVPTQQNPQWWSQPGYMPSLSPIPSMSVSEALDGASSRGRPSSRWWEISQQGSDGVPSSRFERSKRESKYMGMPKELREALQFGEGDQSSGPPMEHAFGGPSNPASLRPNEYPQEKTGFHEPNQKFPIFQPIISPALVPRTPFTPNPEHLDVSRLVTLPPPYPRHHPAVNNNHPDLMTIRTTVRTLSDITEVAATKERFLQESAQMREDQTTAASKRRASLRLRIQRDVGAGTISYADAAAYEADSVAGELLKSKEAAKSIFELFQSQVVLPVNELLMIRIQSATDLFEQLRSKLFNDSQNQNPTSTQEEGDEQPELIEKLTLLKWIFEAREQLHREVYELLSDRNDLYKEIIITPYRLTNNVEKVQGAEMFFAEDAQKRKQAFESEILKRTEEFMDIIEQNVVRGVEVQLGAFWDIAPSLSSLVEQIPNDGELEGFVVQIPKGEYEENPSYYDFPMQYLYTLLVHTGKSTYQFIESQTNLLCLLHEVKVGVTAANCRLMGTQRVAQGEGKEEVETELEAVKRDEEGRLTDDLKEKVKVVEELWRSGLGTELDGVRGRILRWLKRVGGELPPDDEA</sequence>
<dbReference type="STRING" id="1432307.W9CFJ1"/>
<feature type="compositionally biased region" description="Polar residues" evidence="1">
    <location>
        <begin position="664"/>
        <end position="677"/>
    </location>
</feature>
<feature type="region of interest" description="Disordered" evidence="1">
    <location>
        <begin position="1"/>
        <end position="36"/>
    </location>
</feature>
<dbReference type="OrthoDB" id="5367052at2759"/>
<evidence type="ECO:0000256" key="1">
    <source>
        <dbReference type="SAM" id="MobiDB-lite"/>
    </source>
</evidence>
<organism evidence="2 3">
    <name type="scientific">Sclerotinia borealis (strain F-4128)</name>
    <dbReference type="NCBI Taxonomy" id="1432307"/>
    <lineage>
        <taxon>Eukaryota</taxon>
        <taxon>Fungi</taxon>
        <taxon>Dikarya</taxon>
        <taxon>Ascomycota</taxon>
        <taxon>Pezizomycotina</taxon>
        <taxon>Leotiomycetes</taxon>
        <taxon>Helotiales</taxon>
        <taxon>Sclerotiniaceae</taxon>
        <taxon>Sclerotinia</taxon>
    </lineage>
</organism>
<feature type="region of interest" description="Disordered" evidence="1">
    <location>
        <begin position="609"/>
        <end position="636"/>
    </location>
</feature>
<accession>W9CFJ1</accession>
<feature type="compositionally biased region" description="Low complexity" evidence="1">
    <location>
        <begin position="62"/>
        <end position="80"/>
    </location>
</feature>
<feature type="compositionally biased region" description="Polar residues" evidence="1">
    <location>
        <begin position="686"/>
        <end position="695"/>
    </location>
</feature>
<feature type="compositionally biased region" description="Polar residues" evidence="1">
    <location>
        <begin position="412"/>
        <end position="442"/>
    </location>
</feature>
<feature type="region of interest" description="Disordered" evidence="1">
    <location>
        <begin position="60"/>
        <end position="508"/>
    </location>
</feature>
<protein>
    <submittedName>
        <fullName evidence="2">Uncharacterized protein</fullName>
    </submittedName>
</protein>
<feature type="region of interest" description="Disordered" evidence="1">
    <location>
        <begin position="649"/>
        <end position="751"/>
    </location>
</feature>
<feature type="compositionally biased region" description="Polar residues" evidence="1">
    <location>
        <begin position="312"/>
        <end position="322"/>
    </location>
</feature>
<feature type="compositionally biased region" description="Pro residues" evidence="1">
    <location>
        <begin position="137"/>
        <end position="152"/>
    </location>
</feature>
<feature type="compositionally biased region" description="Polar residues" evidence="1">
    <location>
        <begin position="114"/>
        <end position="136"/>
    </location>
</feature>
<proteinExistence type="predicted"/>
<evidence type="ECO:0000313" key="3">
    <source>
        <dbReference type="Proteomes" id="UP000019487"/>
    </source>
</evidence>
<feature type="compositionally biased region" description="Polar residues" evidence="1">
    <location>
        <begin position="266"/>
        <end position="277"/>
    </location>
</feature>
<feature type="region of interest" description="Disordered" evidence="1">
    <location>
        <begin position="767"/>
        <end position="791"/>
    </location>
</feature>
<dbReference type="AlphaFoldDB" id="W9CFJ1"/>
<feature type="compositionally biased region" description="Basic and acidic residues" evidence="1">
    <location>
        <begin position="1"/>
        <end position="14"/>
    </location>
</feature>
<keyword evidence="3" id="KW-1185">Reference proteome</keyword>
<evidence type="ECO:0000313" key="2">
    <source>
        <dbReference type="EMBL" id="ESZ94678.1"/>
    </source>
</evidence>
<feature type="compositionally biased region" description="Polar residues" evidence="1">
    <location>
        <begin position="618"/>
        <end position="628"/>
    </location>
</feature>